<dbReference type="SMART" id="SM01080">
    <property type="entry name" value="CHASE2"/>
    <property type="match status" value="1"/>
</dbReference>
<dbReference type="Proteomes" id="UP000003835">
    <property type="component" value="Unassembled WGS sequence"/>
</dbReference>
<protein>
    <recommendedName>
        <fullName evidence="2">CHASE2 domain-containing protein</fullName>
    </recommendedName>
</protein>
<accession>B4W425</accession>
<dbReference type="HOGENOM" id="CLU_743373_0_0_3"/>
<evidence type="ECO:0000313" key="4">
    <source>
        <dbReference type="Proteomes" id="UP000003835"/>
    </source>
</evidence>
<evidence type="ECO:0000256" key="1">
    <source>
        <dbReference type="SAM" id="Phobius"/>
    </source>
</evidence>
<dbReference type="Pfam" id="PF05226">
    <property type="entry name" value="CHASE2"/>
    <property type="match status" value="1"/>
</dbReference>
<dbReference type="eggNOG" id="COG4252">
    <property type="taxonomic scope" value="Bacteria"/>
</dbReference>
<feature type="domain" description="CHASE2" evidence="2">
    <location>
        <begin position="2"/>
        <end position="299"/>
    </location>
</feature>
<gene>
    <name evidence="3" type="ORF">MC7420_6612</name>
</gene>
<keyword evidence="4" id="KW-1185">Reference proteome</keyword>
<proteinExistence type="predicted"/>
<organism evidence="3 4">
    <name type="scientific">Coleofasciculus chthonoplastes PCC 7420</name>
    <dbReference type="NCBI Taxonomy" id="118168"/>
    <lineage>
        <taxon>Bacteria</taxon>
        <taxon>Bacillati</taxon>
        <taxon>Cyanobacteriota</taxon>
        <taxon>Cyanophyceae</taxon>
        <taxon>Coleofasciculales</taxon>
        <taxon>Coleofasciculaceae</taxon>
        <taxon>Coleofasciculus</taxon>
    </lineage>
</organism>
<dbReference type="STRING" id="118168.MC7420_6612"/>
<dbReference type="InterPro" id="IPR007890">
    <property type="entry name" value="CHASE2"/>
</dbReference>
<keyword evidence="1" id="KW-1133">Transmembrane helix</keyword>
<feature type="transmembrane region" description="Helical" evidence="1">
    <location>
        <begin position="307"/>
        <end position="327"/>
    </location>
</feature>
<evidence type="ECO:0000313" key="3">
    <source>
        <dbReference type="EMBL" id="EDX71012.1"/>
    </source>
</evidence>
<dbReference type="AlphaFoldDB" id="B4W425"/>
<keyword evidence="1" id="KW-0472">Membrane</keyword>
<sequence>MMQLRPSLPPDPRLLVVEVTENDIQSLEQWPMTDALMHQLLSQLKQHQPTVVGLDMYRDIPIPPGNSQLTQLFKNSDNIIPICRLGNETSRGTPPPEGVSQDQVGFADLAIDEGGVVRRALLFHNADIPEGCTTRFSFNFQLARYYLEQKGIEPQTIQQNGKEYLKWGDIVFKPLSPTSGGYQQADTGGYQILLNYRTGQKLADSVTLTDVFEDRVDPSLVKDRIVLIGVSDPAENDLFSTPYSSQGEVLQKMPGVVVHGHIVSQLLSTVLDGRPLLGFWSEWEEILWILGWALVGGSLTWKIRHPLVLGLSTIGALIVVFGIGFFIFTQYGWIPVVAPAFALMSIPIVNISLRLLEFILNILIHAWLTEFF</sequence>
<feature type="transmembrane region" description="Helical" evidence="1">
    <location>
        <begin position="333"/>
        <end position="353"/>
    </location>
</feature>
<dbReference type="EMBL" id="DS989877">
    <property type="protein sequence ID" value="EDX71012.1"/>
    <property type="molecule type" value="Genomic_DNA"/>
</dbReference>
<reference evidence="3 4" key="1">
    <citation type="submission" date="2008-07" db="EMBL/GenBank/DDBJ databases">
        <authorList>
            <person name="Tandeau de Marsac N."/>
            <person name="Ferriera S."/>
            <person name="Johnson J."/>
            <person name="Kravitz S."/>
            <person name="Beeson K."/>
            <person name="Sutton G."/>
            <person name="Rogers Y.-H."/>
            <person name="Friedman R."/>
            <person name="Frazier M."/>
            <person name="Venter J.C."/>
        </authorList>
    </citation>
    <scope>NUCLEOTIDE SEQUENCE [LARGE SCALE GENOMIC DNA]</scope>
    <source>
        <strain evidence="3 4">PCC 7420</strain>
    </source>
</reference>
<keyword evidence="1" id="KW-0812">Transmembrane</keyword>
<evidence type="ECO:0000259" key="2">
    <source>
        <dbReference type="SMART" id="SM01080"/>
    </source>
</evidence>
<name>B4W425_9CYAN</name>